<dbReference type="KEGG" id="boz:DBV39_12460"/>
<evidence type="ECO:0008006" key="3">
    <source>
        <dbReference type="Google" id="ProtNLM"/>
    </source>
</evidence>
<keyword evidence="2" id="KW-1185">Reference proteome</keyword>
<gene>
    <name evidence="1" type="ORF">DBV39_12460</name>
</gene>
<dbReference type="EMBL" id="CP028901">
    <property type="protein sequence ID" value="AWB34383.1"/>
    <property type="molecule type" value="Genomic_DNA"/>
</dbReference>
<name>A0A2R4XKT4_9BURK</name>
<dbReference type="Gene3D" id="2.60.120.10">
    <property type="entry name" value="Jelly Rolls"/>
    <property type="match status" value="1"/>
</dbReference>
<evidence type="ECO:0000313" key="1">
    <source>
        <dbReference type="EMBL" id="AWB34383.1"/>
    </source>
</evidence>
<dbReference type="InterPro" id="IPR014710">
    <property type="entry name" value="RmlC-like_jellyroll"/>
</dbReference>
<sequence>MDIQVRHDAVMSTIEQITSLGANLHELETREKIRKLLENLAIQSDLFPEEDFKPRPGASGGLYELYVAPDRSLSLYASAGASGKYQPPHDHTTWAVIAGIRGIERNQFFECLERDDATSSGTIRFVRDAEVGPGQSVTLAADEFHTIAVDEGGDALHLHLYGNALDTLVGRIGFESETGGQFKRFMAKPMTFAPWVTQDELEQMESDGKALTILSFTLGDLCMAVGGAGLQPGDRIVLIDAQSQNDSAAEEQVRALQRKGFHNIAVLKPVN</sequence>
<dbReference type="InterPro" id="IPR011051">
    <property type="entry name" value="RmlC_Cupin_sf"/>
</dbReference>
<protein>
    <recommendedName>
        <fullName evidence="3">Cysteine dioxygenase</fullName>
    </recommendedName>
</protein>
<proteinExistence type="predicted"/>
<dbReference type="RefSeq" id="WP_108621799.1">
    <property type="nucleotide sequence ID" value="NZ_CP028901.1"/>
</dbReference>
<dbReference type="Proteomes" id="UP000244571">
    <property type="component" value="Chromosome"/>
</dbReference>
<organism evidence="1 2">
    <name type="scientific">Orrella marina</name>
    <dbReference type="NCBI Taxonomy" id="2163011"/>
    <lineage>
        <taxon>Bacteria</taxon>
        <taxon>Pseudomonadati</taxon>
        <taxon>Pseudomonadota</taxon>
        <taxon>Betaproteobacteria</taxon>
        <taxon>Burkholderiales</taxon>
        <taxon>Alcaligenaceae</taxon>
        <taxon>Orrella</taxon>
    </lineage>
</organism>
<evidence type="ECO:0000313" key="2">
    <source>
        <dbReference type="Proteomes" id="UP000244571"/>
    </source>
</evidence>
<reference evidence="1 2" key="1">
    <citation type="submission" date="2018-04" db="EMBL/GenBank/DDBJ databases">
        <title>Bordetella sp. HZ20 isolated from seawater.</title>
        <authorList>
            <person name="Sun C."/>
        </authorList>
    </citation>
    <scope>NUCLEOTIDE SEQUENCE [LARGE SCALE GENOMIC DNA]</scope>
    <source>
        <strain evidence="1 2">HZ20</strain>
    </source>
</reference>
<dbReference type="AlphaFoldDB" id="A0A2R4XKT4"/>
<dbReference type="SUPFAM" id="SSF51182">
    <property type="entry name" value="RmlC-like cupins"/>
    <property type="match status" value="1"/>
</dbReference>
<dbReference type="OrthoDB" id="7059163at2"/>
<accession>A0A2R4XKT4</accession>